<dbReference type="Proteomes" id="UP001164929">
    <property type="component" value="Chromosome 12"/>
</dbReference>
<sequence length="147" mass="15656">MFVKSGKGLQTFECQVGGVLVIQCRNEGKSLVLRSCYVHVPLHNSSTSQIMLGMVQPPQAIPNIQPAASQQPQLSAQPSRQSNIQAAQTLPGQGALQDQTSVSQSQPPMRKQHQSQPAMSISAPPGPPVNLQSQPLPSHPLHMPTAA</sequence>
<feature type="region of interest" description="Disordered" evidence="1">
    <location>
        <begin position="62"/>
        <end position="147"/>
    </location>
</feature>
<keyword evidence="3" id="KW-1185">Reference proteome</keyword>
<organism evidence="2 3">
    <name type="scientific">Populus alba x Populus x berolinensis</name>
    <dbReference type="NCBI Taxonomy" id="444605"/>
    <lineage>
        <taxon>Eukaryota</taxon>
        <taxon>Viridiplantae</taxon>
        <taxon>Streptophyta</taxon>
        <taxon>Embryophyta</taxon>
        <taxon>Tracheophyta</taxon>
        <taxon>Spermatophyta</taxon>
        <taxon>Magnoliopsida</taxon>
        <taxon>eudicotyledons</taxon>
        <taxon>Gunneridae</taxon>
        <taxon>Pentapetalae</taxon>
        <taxon>rosids</taxon>
        <taxon>fabids</taxon>
        <taxon>Malpighiales</taxon>
        <taxon>Salicaceae</taxon>
        <taxon>Saliceae</taxon>
        <taxon>Populus</taxon>
    </lineage>
</organism>
<proteinExistence type="predicted"/>
<dbReference type="PANTHER" id="PTHR47866:SF2">
    <property type="entry name" value="HYDROXYPROLINE-RICH GLYCOPROTEIN FAMILY PROTEIN"/>
    <property type="match status" value="1"/>
</dbReference>
<gene>
    <name evidence="2" type="ORF">NC653_029114</name>
</gene>
<dbReference type="EMBL" id="JAQIZT010000012">
    <property type="protein sequence ID" value="KAJ6977118.1"/>
    <property type="molecule type" value="Genomic_DNA"/>
</dbReference>
<name>A0AAD6M1B8_9ROSI</name>
<evidence type="ECO:0000256" key="1">
    <source>
        <dbReference type="SAM" id="MobiDB-lite"/>
    </source>
</evidence>
<feature type="compositionally biased region" description="Low complexity" evidence="1">
    <location>
        <begin position="62"/>
        <end position="82"/>
    </location>
</feature>
<protein>
    <submittedName>
        <fullName evidence="2">Uncharacterized protein</fullName>
    </submittedName>
</protein>
<comment type="caution">
    <text evidence="2">The sequence shown here is derived from an EMBL/GenBank/DDBJ whole genome shotgun (WGS) entry which is preliminary data.</text>
</comment>
<accession>A0AAD6M1B8</accession>
<evidence type="ECO:0000313" key="3">
    <source>
        <dbReference type="Proteomes" id="UP001164929"/>
    </source>
</evidence>
<evidence type="ECO:0000313" key="2">
    <source>
        <dbReference type="EMBL" id="KAJ6977118.1"/>
    </source>
</evidence>
<reference evidence="2" key="1">
    <citation type="journal article" date="2023" name="Mol. Ecol. Resour.">
        <title>Chromosome-level genome assembly of a triploid poplar Populus alba 'Berolinensis'.</title>
        <authorList>
            <person name="Chen S."/>
            <person name="Yu Y."/>
            <person name="Wang X."/>
            <person name="Wang S."/>
            <person name="Zhang T."/>
            <person name="Zhou Y."/>
            <person name="He R."/>
            <person name="Meng N."/>
            <person name="Wang Y."/>
            <person name="Liu W."/>
            <person name="Liu Z."/>
            <person name="Liu J."/>
            <person name="Guo Q."/>
            <person name="Huang H."/>
            <person name="Sederoff R.R."/>
            <person name="Wang G."/>
            <person name="Qu G."/>
            <person name="Chen S."/>
        </authorList>
    </citation>
    <scope>NUCLEOTIDE SEQUENCE</scope>
    <source>
        <strain evidence="2">SC-2020</strain>
    </source>
</reference>
<feature type="compositionally biased region" description="Polar residues" evidence="1">
    <location>
        <begin position="83"/>
        <end position="107"/>
    </location>
</feature>
<dbReference type="AlphaFoldDB" id="A0AAD6M1B8"/>
<dbReference type="PANTHER" id="PTHR47866">
    <property type="entry name" value="HYDROXYPROLINE-RICH GLYCOPROTEIN FAMILY PROTEIN"/>
    <property type="match status" value="1"/>
</dbReference>